<proteinExistence type="predicted"/>
<dbReference type="EMBL" id="CM047743">
    <property type="protein sequence ID" value="KAJ0030377.1"/>
    <property type="molecule type" value="Genomic_DNA"/>
</dbReference>
<gene>
    <name evidence="1" type="ORF">Pint_14738</name>
</gene>
<evidence type="ECO:0000313" key="2">
    <source>
        <dbReference type="Proteomes" id="UP001163603"/>
    </source>
</evidence>
<dbReference type="Proteomes" id="UP001163603">
    <property type="component" value="Chromosome 8"/>
</dbReference>
<name>A0ACC0Y523_9ROSI</name>
<keyword evidence="2" id="KW-1185">Reference proteome</keyword>
<protein>
    <submittedName>
        <fullName evidence="1">Uncharacterized protein</fullName>
    </submittedName>
</protein>
<sequence length="10" mass="1221">MEIRVMKSVK</sequence>
<accession>A0ACC0Y523</accession>
<reference evidence="2" key="1">
    <citation type="journal article" date="2023" name="G3 (Bethesda)">
        <title>Genome assembly and association tests identify interacting loci associated with vigor, precocity, and sex in interspecific pistachio rootstocks.</title>
        <authorList>
            <person name="Palmer W."/>
            <person name="Jacygrad E."/>
            <person name="Sagayaradj S."/>
            <person name="Cavanaugh K."/>
            <person name="Han R."/>
            <person name="Bertier L."/>
            <person name="Beede B."/>
            <person name="Kafkas S."/>
            <person name="Golino D."/>
            <person name="Preece J."/>
            <person name="Michelmore R."/>
        </authorList>
    </citation>
    <scope>NUCLEOTIDE SEQUENCE [LARGE SCALE GENOMIC DNA]</scope>
</reference>
<evidence type="ECO:0000313" key="1">
    <source>
        <dbReference type="EMBL" id="KAJ0030377.1"/>
    </source>
</evidence>
<organism evidence="1 2">
    <name type="scientific">Pistacia integerrima</name>
    <dbReference type="NCBI Taxonomy" id="434235"/>
    <lineage>
        <taxon>Eukaryota</taxon>
        <taxon>Viridiplantae</taxon>
        <taxon>Streptophyta</taxon>
        <taxon>Embryophyta</taxon>
        <taxon>Tracheophyta</taxon>
        <taxon>Spermatophyta</taxon>
        <taxon>Magnoliopsida</taxon>
        <taxon>eudicotyledons</taxon>
        <taxon>Gunneridae</taxon>
        <taxon>Pentapetalae</taxon>
        <taxon>rosids</taxon>
        <taxon>malvids</taxon>
        <taxon>Sapindales</taxon>
        <taxon>Anacardiaceae</taxon>
        <taxon>Pistacia</taxon>
    </lineage>
</organism>
<comment type="caution">
    <text evidence="1">The sequence shown here is derived from an EMBL/GenBank/DDBJ whole genome shotgun (WGS) entry which is preliminary data.</text>
</comment>